<organism evidence="2">
    <name type="scientific">Chromera velia CCMP2878</name>
    <dbReference type="NCBI Taxonomy" id="1169474"/>
    <lineage>
        <taxon>Eukaryota</taxon>
        <taxon>Sar</taxon>
        <taxon>Alveolata</taxon>
        <taxon>Colpodellida</taxon>
        <taxon>Chromeraceae</taxon>
        <taxon>Chromera</taxon>
    </lineage>
</organism>
<dbReference type="AlphaFoldDB" id="A0A0G4FMB4"/>
<dbReference type="EMBL" id="CDMZ01000454">
    <property type="protein sequence ID" value="CEM14704.1"/>
    <property type="molecule type" value="Genomic_DNA"/>
</dbReference>
<name>A0A0G4FMB4_9ALVE</name>
<gene>
    <name evidence="2" type="ORF">Cvel_17566</name>
</gene>
<protein>
    <submittedName>
        <fullName evidence="2">Uncharacterized protein</fullName>
    </submittedName>
</protein>
<accession>A0A0G4FMB4</accession>
<sequence length="343" mass="36836">MLGEERGGETGLFHPSPFDVRRGEDRGGEEGRAKKRRGEARRSCLIPAPSIAREQKRGKKGSFHFSPSRPLQWYAYPSPYDGGYAGSVVSPVASVTVQQPAVATPYTYPTWYAYPSPYDGGYAGSVVSPVAPVTVQQPAVATPYAYPTPQMPMTGMGMGMSGGNPMQTTMLQHQLQQKEVLVQQLQSQLEMQRMSTAMMTGNMANRGMGMGMGGMGYRNMPQKKCCVGGGYDPMYGGYNQQTGMGMGMNSYDNMGMNGNMGLNNYNGGMMNGGNMGNQGMGYRNMPQKRCCVGGGYDSMYGGQYNQQAGTYDGTMDGGNMTINDGGMTNVNTNTGYKRGLGAS</sequence>
<feature type="region of interest" description="Disordered" evidence="1">
    <location>
        <begin position="1"/>
        <end position="46"/>
    </location>
</feature>
<evidence type="ECO:0000313" key="2">
    <source>
        <dbReference type="EMBL" id="CEM14704.1"/>
    </source>
</evidence>
<evidence type="ECO:0000256" key="1">
    <source>
        <dbReference type="SAM" id="MobiDB-lite"/>
    </source>
</evidence>
<dbReference type="VEuPathDB" id="CryptoDB:Cvel_17566"/>
<reference evidence="2" key="1">
    <citation type="submission" date="2014-11" db="EMBL/GenBank/DDBJ databases">
        <authorList>
            <person name="Otto D Thomas"/>
            <person name="Naeem Raeece"/>
        </authorList>
    </citation>
    <scope>NUCLEOTIDE SEQUENCE</scope>
</reference>
<feature type="compositionally biased region" description="Basic and acidic residues" evidence="1">
    <location>
        <begin position="19"/>
        <end position="32"/>
    </location>
</feature>
<proteinExistence type="predicted"/>